<accession>A0AAU7AP11</accession>
<dbReference type="EMBL" id="CP114014">
    <property type="protein sequence ID" value="XAY03396.1"/>
    <property type="molecule type" value="Genomic_DNA"/>
</dbReference>
<protein>
    <submittedName>
        <fullName evidence="2">Uncharacterized protein</fullName>
    </submittedName>
</protein>
<feature type="transmembrane region" description="Helical" evidence="1">
    <location>
        <begin position="33"/>
        <end position="53"/>
    </location>
</feature>
<organism evidence="2">
    <name type="scientific">Paraconexibacter sp. AEG42_29</name>
    <dbReference type="NCBI Taxonomy" id="2997339"/>
    <lineage>
        <taxon>Bacteria</taxon>
        <taxon>Bacillati</taxon>
        <taxon>Actinomycetota</taxon>
        <taxon>Thermoleophilia</taxon>
        <taxon>Solirubrobacterales</taxon>
        <taxon>Paraconexibacteraceae</taxon>
        <taxon>Paraconexibacter</taxon>
    </lineage>
</organism>
<sequence length="60" mass="6322">MDNPRPVLVLVLAFIVVFAGLTIAVIVEHGLDILTVVSLLILGMVGFGVLGALRQPPDDL</sequence>
<dbReference type="KEGG" id="parq:DSM112329_00211"/>
<keyword evidence="1" id="KW-0812">Transmembrane</keyword>
<dbReference type="RefSeq" id="WP_354699953.1">
    <property type="nucleotide sequence ID" value="NZ_CP114014.1"/>
</dbReference>
<evidence type="ECO:0000313" key="2">
    <source>
        <dbReference type="EMBL" id="XAY03396.1"/>
    </source>
</evidence>
<keyword evidence="1" id="KW-0472">Membrane</keyword>
<reference evidence="2" key="1">
    <citation type="submission" date="2022-12" db="EMBL/GenBank/DDBJ databases">
        <title>Paraconexibacter alkalitolerans sp. nov. and Baekduia alba sp. nov., isolated from soil and emended description of the genera Paraconexibacter (Chun et al., 2020) and Baekduia (An et al., 2020).</title>
        <authorList>
            <person name="Vieira S."/>
            <person name="Huber K.J."/>
            <person name="Geppert A."/>
            <person name="Wolf J."/>
            <person name="Neumann-Schaal M."/>
            <person name="Muesken M."/>
            <person name="Overmann J."/>
        </authorList>
    </citation>
    <scope>NUCLEOTIDE SEQUENCE</scope>
    <source>
        <strain evidence="2">AEG42_29</strain>
    </source>
</reference>
<evidence type="ECO:0000256" key="1">
    <source>
        <dbReference type="SAM" id="Phobius"/>
    </source>
</evidence>
<proteinExistence type="predicted"/>
<keyword evidence="1" id="KW-1133">Transmembrane helix</keyword>
<dbReference type="AlphaFoldDB" id="A0AAU7AP11"/>
<gene>
    <name evidence="2" type="ORF">DSM112329_00211</name>
</gene>
<feature type="transmembrane region" description="Helical" evidence="1">
    <location>
        <begin position="7"/>
        <end position="27"/>
    </location>
</feature>
<name>A0AAU7AP11_9ACTN</name>